<evidence type="ECO:0000313" key="1">
    <source>
        <dbReference type="EMBL" id="KAJ1146130.1"/>
    </source>
</evidence>
<comment type="caution">
    <text evidence="1">The sequence shown here is derived from an EMBL/GenBank/DDBJ whole genome shotgun (WGS) entry which is preliminary data.</text>
</comment>
<dbReference type="AlphaFoldDB" id="A0AAV7R1K1"/>
<sequence>MPSLIKMLDQGHAAAPRGRLVRSALIRRETVIGAGADPSVWATHAVVNRRDGWSKDGHRNNPRNKVSRQVRLFKRWAAWSDVILAALGFSRLASINEAPAMTQPGWREPFRVCLNVTGIEISRL</sequence>
<name>A0AAV7R1K1_PLEWA</name>
<organism evidence="1 2">
    <name type="scientific">Pleurodeles waltl</name>
    <name type="common">Iberian ribbed newt</name>
    <dbReference type="NCBI Taxonomy" id="8319"/>
    <lineage>
        <taxon>Eukaryota</taxon>
        <taxon>Metazoa</taxon>
        <taxon>Chordata</taxon>
        <taxon>Craniata</taxon>
        <taxon>Vertebrata</taxon>
        <taxon>Euteleostomi</taxon>
        <taxon>Amphibia</taxon>
        <taxon>Batrachia</taxon>
        <taxon>Caudata</taxon>
        <taxon>Salamandroidea</taxon>
        <taxon>Salamandridae</taxon>
        <taxon>Pleurodelinae</taxon>
        <taxon>Pleurodeles</taxon>
    </lineage>
</organism>
<dbReference type="Proteomes" id="UP001066276">
    <property type="component" value="Chromosome 6"/>
</dbReference>
<accession>A0AAV7R1K1</accession>
<protein>
    <submittedName>
        <fullName evidence="1">Uncharacterized protein</fullName>
    </submittedName>
</protein>
<gene>
    <name evidence="1" type="ORF">NDU88_012412</name>
</gene>
<proteinExistence type="predicted"/>
<evidence type="ECO:0000313" key="2">
    <source>
        <dbReference type="Proteomes" id="UP001066276"/>
    </source>
</evidence>
<reference evidence="1" key="1">
    <citation type="journal article" date="2022" name="bioRxiv">
        <title>Sequencing and chromosome-scale assembly of the giantPleurodeles waltlgenome.</title>
        <authorList>
            <person name="Brown T."/>
            <person name="Elewa A."/>
            <person name="Iarovenko S."/>
            <person name="Subramanian E."/>
            <person name="Araus A.J."/>
            <person name="Petzold A."/>
            <person name="Susuki M."/>
            <person name="Suzuki K.-i.T."/>
            <person name="Hayashi T."/>
            <person name="Toyoda A."/>
            <person name="Oliveira C."/>
            <person name="Osipova E."/>
            <person name="Leigh N.D."/>
            <person name="Simon A."/>
            <person name="Yun M.H."/>
        </authorList>
    </citation>
    <scope>NUCLEOTIDE SEQUENCE</scope>
    <source>
        <strain evidence="1">20211129_DDA</strain>
        <tissue evidence="1">Liver</tissue>
    </source>
</reference>
<keyword evidence="2" id="KW-1185">Reference proteome</keyword>
<dbReference type="EMBL" id="JANPWB010000010">
    <property type="protein sequence ID" value="KAJ1146130.1"/>
    <property type="molecule type" value="Genomic_DNA"/>
</dbReference>